<proteinExistence type="predicted"/>
<keyword evidence="2" id="KW-1185">Reference proteome</keyword>
<dbReference type="EMBL" id="CAXIEN010000233">
    <property type="protein sequence ID" value="CAL1288507.1"/>
    <property type="molecule type" value="Genomic_DNA"/>
</dbReference>
<gene>
    <name evidence="1" type="ORF">LARSCL_LOCUS15390</name>
</gene>
<comment type="caution">
    <text evidence="1">The sequence shown here is derived from an EMBL/GenBank/DDBJ whole genome shotgun (WGS) entry which is preliminary data.</text>
</comment>
<dbReference type="AlphaFoldDB" id="A0AAV2AXG5"/>
<reference evidence="1 2" key="1">
    <citation type="submission" date="2024-04" db="EMBL/GenBank/DDBJ databases">
        <authorList>
            <person name="Rising A."/>
            <person name="Reimegard J."/>
            <person name="Sonavane S."/>
            <person name="Akerstrom W."/>
            <person name="Nylinder S."/>
            <person name="Hedman E."/>
            <person name="Kallberg Y."/>
        </authorList>
    </citation>
    <scope>NUCLEOTIDE SEQUENCE [LARGE SCALE GENOMIC DNA]</scope>
</reference>
<dbReference type="Proteomes" id="UP001497382">
    <property type="component" value="Unassembled WGS sequence"/>
</dbReference>
<evidence type="ECO:0000313" key="2">
    <source>
        <dbReference type="Proteomes" id="UP001497382"/>
    </source>
</evidence>
<name>A0AAV2AXG5_9ARAC</name>
<organism evidence="1 2">
    <name type="scientific">Larinioides sclopetarius</name>
    <dbReference type="NCBI Taxonomy" id="280406"/>
    <lineage>
        <taxon>Eukaryota</taxon>
        <taxon>Metazoa</taxon>
        <taxon>Ecdysozoa</taxon>
        <taxon>Arthropoda</taxon>
        <taxon>Chelicerata</taxon>
        <taxon>Arachnida</taxon>
        <taxon>Araneae</taxon>
        <taxon>Araneomorphae</taxon>
        <taxon>Entelegynae</taxon>
        <taxon>Araneoidea</taxon>
        <taxon>Araneidae</taxon>
        <taxon>Larinioides</taxon>
    </lineage>
</organism>
<sequence>MQVLRDGSERADLDVRVNVDNKKPYQSGERINVTVSVVHKTESTAEPINATIRLYLPPYVEFENKVFS</sequence>
<evidence type="ECO:0000313" key="1">
    <source>
        <dbReference type="EMBL" id="CAL1288507.1"/>
    </source>
</evidence>
<accession>A0AAV2AXG5</accession>
<feature type="non-terminal residue" evidence="1">
    <location>
        <position position="68"/>
    </location>
</feature>
<protein>
    <submittedName>
        <fullName evidence="1">Uncharacterized protein</fullName>
    </submittedName>
</protein>